<evidence type="ECO:0000313" key="2">
    <source>
        <dbReference type="EMBL" id="VDP46788.1"/>
    </source>
</evidence>
<evidence type="ECO:0000256" key="1">
    <source>
        <dbReference type="ARBA" id="ARBA00004123"/>
    </source>
</evidence>
<accession>A0A3P8EJA9</accession>
<dbReference type="SUPFAM" id="SSF46689">
    <property type="entry name" value="Homeodomain-like"/>
    <property type="match status" value="1"/>
</dbReference>
<name>A0A183GPT2_HELPZ</name>
<accession>A0A183GPT2</accession>
<dbReference type="GO" id="GO:0005634">
    <property type="term" value="C:nucleus"/>
    <property type="evidence" value="ECO:0007669"/>
    <property type="project" value="UniProtKB-SubCell"/>
</dbReference>
<sequence>MRPYPHREAVARLAESGESTTAIAGKPSIPLRIVQRIIKQWNEKGNVSIKVKSGRPRSVNTRKNRAIIKKRIDRNDSISLKRLFSVRRVEDVLWTDEKIFTVEVAHNAQHDHLIFKPDQGHTWKRKIVTKSLFSKGLMVWAGITANKETPLLFVKRNVKINAGTYQEEVLKKDWAIADAAGTTIAYLDANFPGYLTKDQWPYNSPYLIPLDFAIRGYLEQKLRKRSITNLDQLRRELNQAWAEIDANYLRRTVKSVKPRLEDWVKPGKTQ</sequence>
<gene>
    <name evidence="2" type="ORF">HPBE_LOCUS24701</name>
</gene>
<dbReference type="WBParaSite" id="HPBE_0002470201-mRNA-1">
    <property type="protein sequence ID" value="HPBE_0002470201-mRNA-1"/>
    <property type="gene ID" value="HPBE_0002470201"/>
</dbReference>
<organism evidence="3 4">
    <name type="scientific">Heligmosomoides polygyrus</name>
    <name type="common">Parasitic roundworm</name>
    <dbReference type="NCBI Taxonomy" id="6339"/>
    <lineage>
        <taxon>Eukaryota</taxon>
        <taxon>Metazoa</taxon>
        <taxon>Ecdysozoa</taxon>
        <taxon>Nematoda</taxon>
        <taxon>Chromadorea</taxon>
        <taxon>Rhabditida</taxon>
        <taxon>Rhabditina</taxon>
        <taxon>Rhabditomorpha</taxon>
        <taxon>Strongyloidea</taxon>
        <taxon>Heligmosomidae</taxon>
        <taxon>Heligmosomoides</taxon>
    </lineage>
</organism>
<dbReference type="PANTHER" id="PTHR46068:SF1">
    <property type="entry name" value="TRANSPOSASE IS30-LIKE HTH DOMAIN-CONTAINING PROTEIN"/>
    <property type="match status" value="1"/>
</dbReference>
<dbReference type="PANTHER" id="PTHR46068">
    <property type="entry name" value="PROTEIN CBG27172"/>
    <property type="match status" value="1"/>
</dbReference>
<dbReference type="EMBL" id="UZAH01036712">
    <property type="protein sequence ID" value="VDP46788.1"/>
    <property type="molecule type" value="Genomic_DNA"/>
</dbReference>
<dbReference type="InterPro" id="IPR036397">
    <property type="entry name" value="RNaseH_sf"/>
</dbReference>
<evidence type="ECO:0000313" key="4">
    <source>
        <dbReference type="WBParaSite" id="HPBE_0002470201-mRNA-1"/>
    </source>
</evidence>
<dbReference type="OrthoDB" id="7951431at2759"/>
<dbReference type="Gene3D" id="3.30.420.10">
    <property type="entry name" value="Ribonuclease H-like superfamily/Ribonuclease H"/>
    <property type="match status" value="1"/>
</dbReference>
<dbReference type="GO" id="GO:0003676">
    <property type="term" value="F:nucleic acid binding"/>
    <property type="evidence" value="ECO:0007669"/>
    <property type="project" value="InterPro"/>
</dbReference>
<dbReference type="InterPro" id="IPR009057">
    <property type="entry name" value="Homeodomain-like_sf"/>
</dbReference>
<dbReference type="AlphaFoldDB" id="A0A183GPT2"/>
<comment type="subcellular location">
    <subcellularLocation>
        <location evidence="1">Nucleus</location>
    </subcellularLocation>
</comment>
<reference evidence="2 3" key="1">
    <citation type="submission" date="2018-11" db="EMBL/GenBank/DDBJ databases">
        <authorList>
            <consortium name="Pathogen Informatics"/>
        </authorList>
    </citation>
    <scope>NUCLEOTIDE SEQUENCE [LARGE SCALE GENOMIC DNA]</scope>
</reference>
<evidence type="ECO:0000313" key="3">
    <source>
        <dbReference type="Proteomes" id="UP000050761"/>
    </source>
</evidence>
<proteinExistence type="predicted"/>
<protein>
    <submittedName>
        <fullName evidence="4">Transposase</fullName>
    </submittedName>
</protein>
<keyword evidence="3" id="KW-1185">Reference proteome</keyword>
<dbReference type="Gene3D" id="1.10.10.10">
    <property type="entry name" value="Winged helix-like DNA-binding domain superfamily/Winged helix DNA-binding domain"/>
    <property type="match status" value="1"/>
</dbReference>
<reference evidence="4" key="2">
    <citation type="submission" date="2019-09" db="UniProtKB">
        <authorList>
            <consortium name="WormBaseParasite"/>
        </authorList>
    </citation>
    <scope>IDENTIFICATION</scope>
</reference>
<dbReference type="Proteomes" id="UP000050761">
    <property type="component" value="Unassembled WGS sequence"/>
</dbReference>
<dbReference type="InterPro" id="IPR036388">
    <property type="entry name" value="WH-like_DNA-bd_sf"/>
</dbReference>